<evidence type="ECO:0000313" key="19">
    <source>
        <dbReference type="Proteomes" id="UP000477680"/>
    </source>
</evidence>
<evidence type="ECO:0000259" key="17">
    <source>
        <dbReference type="Pfam" id="PF02737"/>
    </source>
</evidence>
<evidence type="ECO:0000256" key="11">
    <source>
        <dbReference type="ARBA" id="ARBA00023239"/>
    </source>
</evidence>
<dbReference type="InterPro" id="IPR050136">
    <property type="entry name" value="FA_oxidation_alpha_subunit"/>
</dbReference>
<dbReference type="GO" id="GO:0004300">
    <property type="term" value="F:enoyl-CoA hydratase activity"/>
    <property type="evidence" value="ECO:0007669"/>
    <property type="project" value="UniProtKB-EC"/>
</dbReference>
<dbReference type="EC" id="4.2.1.17" evidence="5"/>
<dbReference type="Gene3D" id="1.10.1040.10">
    <property type="entry name" value="N-(1-d-carboxylethyl)-l-norvaline Dehydrogenase, domain 2"/>
    <property type="match status" value="2"/>
</dbReference>
<comment type="similarity">
    <text evidence="4">Belongs to the 3-hydroxyacyl-CoA dehydrogenase family.</text>
</comment>
<dbReference type="AlphaFoldDB" id="A0A6C0TX04"/>
<dbReference type="SUPFAM" id="SSF51735">
    <property type="entry name" value="NAD(P)-binding Rossmann-fold domains"/>
    <property type="match status" value="1"/>
</dbReference>
<dbReference type="SUPFAM" id="SSF48179">
    <property type="entry name" value="6-phosphogluconate dehydrogenase C-terminal domain-like"/>
    <property type="match status" value="2"/>
</dbReference>
<dbReference type="GO" id="GO:0070403">
    <property type="term" value="F:NAD+ binding"/>
    <property type="evidence" value="ECO:0007669"/>
    <property type="project" value="InterPro"/>
</dbReference>
<accession>A0A6C0TX04</accession>
<dbReference type="GO" id="GO:0006635">
    <property type="term" value="P:fatty acid beta-oxidation"/>
    <property type="evidence" value="ECO:0007669"/>
    <property type="project" value="UniProtKB-UniPathway"/>
</dbReference>
<evidence type="ECO:0000313" key="18">
    <source>
        <dbReference type="EMBL" id="QIB64350.1"/>
    </source>
</evidence>
<evidence type="ECO:0000256" key="1">
    <source>
        <dbReference type="ARBA" id="ARBA00005005"/>
    </source>
</evidence>
<sequence>MTTDVLALLNPRRLELGPVDLAADTAWRHWWLARDEDDIAWLVLSRCDSSVNTLDEAVLEELAEITAELRRRPPRALVLRSGKPAGFCVGADVGMFRDARSADSVVRQLQQAHEVVDGFENLAIPRIAVLHGACLGGGLELALACDYRIAIEGAMLGFPEVQLGLHPGLGGTFRSSRQINPLQAMKLMLTGKPVPAGRARKLGLVDAVTCERHVRPAVGAAADGALARASRPRYCKLLEQRWSRDLAARRMVAQTRQRVSAEHYPAPFELIELWRRHGGNRTAMQAAEADSFARLVTSTAGQNLVRVFFLREALKRQAGGEQAAVTQVHVVGAGAMGGDIAAWCALQGLRVTLADTRPDSIADAVRRAAGLCRSKHRGEAATREVLDRLIPDPAGDGVRHADLLIEAVPEKTEIKRAVYTQLQQQMKPDALLATNTSSIPLETLREDIERPENFVGLHFFNPVSRMQLVEVVAHDRASDASLARARAFTKAIDRLPVPVQSAPGFLVNRVLTPYLLEAMCMLDEGMAPETLDRAALDFGMPMGPAEMADQVGLDICVDVADMLRQQLTGVPLLEVPSWLRDKVENGETGRKAGRGLYRWNDGGPEKKDSTAPAPADTADRLLLPLLNACVACLRQQVVQDADVLDAAVIFGTGFAPFRGGPLHYARQRGVDVVEQRLRQLAGRHGPRFEPDPGWQQLAD</sequence>
<dbReference type="PANTHER" id="PTHR43612:SF3">
    <property type="entry name" value="TRIFUNCTIONAL ENZYME SUBUNIT ALPHA, MITOCHONDRIAL"/>
    <property type="match status" value="1"/>
</dbReference>
<dbReference type="Proteomes" id="UP000477680">
    <property type="component" value="Chromosome"/>
</dbReference>
<keyword evidence="10" id="KW-0443">Lipid metabolism</keyword>
<dbReference type="InterPro" id="IPR006176">
    <property type="entry name" value="3-OHacyl-CoA_DH_NAD-bd"/>
</dbReference>
<comment type="pathway">
    <text evidence="1">Lipid metabolism; fatty acid beta-oxidation.</text>
</comment>
<evidence type="ECO:0000256" key="3">
    <source>
        <dbReference type="ARBA" id="ARBA00008750"/>
    </source>
</evidence>
<evidence type="ECO:0000256" key="9">
    <source>
        <dbReference type="ARBA" id="ARBA00023027"/>
    </source>
</evidence>
<dbReference type="PANTHER" id="PTHR43612">
    <property type="entry name" value="TRIFUNCTIONAL ENZYME SUBUNIT ALPHA"/>
    <property type="match status" value="1"/>
</dbReference>
<evidence type="ECO:0000256" key="14">
    <source>
        <dbReference type="RuleBase" id="RU003707"/>
    </source>
</evidence>
<keyword evidence="19" id="KW-1185">Reference proteome</keyword>
<dbReference type="InterPro" id="IPR018376">
    <property type="entry name" value="Enoyl-CoA_hyd/isom_CS"/>
</dbReference>
<evidence type="ECO:0000256" key="12">
    <source>
        <dbReference type="ARBA" id="ARBA00023268"/>
    </source>
</evidence>
<comment type="similarity">
    <text evidence="14">Belongs to the enoyl-CoA hydratase/isomerase family.</text>
</comment>
<name>A0A6C0TX04_9GAMM</name>
<dbReference type="UniPathway" id="UPA00659"/>
<evidence type="ECO:0000256" key="6">
    <source>
        <dbReference type="ARBA" id="ARBA00022832"/>
    </source>
</evidence>
<evidence type="ECO:0000256" key="5">
    <source>
        <dbReference type="ARBA" id="ARBA00012076"/>
    </source>
</evidence>
<comment type="similarity">
    <text evidence="2">In the central section; belongs to the 3-hydroxyacyl-CoA dehydrogenase family.</text>
</comment>
<dbReference type="Pfam" id="PF00725">
    <property type="entry name" value="3HCDH"/>
    <property type="match status" value="1"/>
</dbReference>
<keyword evidence="8" id="KW-0560">Oxidoreductase</keyword>
<dbReference type="InterPro" id="IPR036291">
    <property type="entry name" value="NAD(P)-bd_dom_sf"/>
</dbReference>
<evidence type="ECO:0000256" key="15">
    <source>
        <dbReference type="SAM" id="MobiDB-lite"/>
    </source>
</evidence>
<evidence type="ECO:0000256" key="13">
    <source>
        <dbReference type="ARBA" id="ARBA00049556"/>
    </source>
</evidence>
<keyword evidence="9" id="KW-0520">NAD</keyword>
<comment type="similarity">
    <text evidence="3">In the N-terminal section; belongs to the enoyl-CoA hydratase/isomerase family.</text>
</comment>
<keyword evidence="11" id="KW-0456">Lyase</keyword>
<evidence type="ECO:0000259" key="16">
    <source>
        <dbReference type="Pfam" id="PF00725"/>
    </source>
</evidence>
<feature type="region of interest" description="Disordered" evidence="15">
    <location>
        <begin position="590"/>
        <end position="615"/>
    </location>
</feature>
<keyword evidence="7" id="KW-0442">Lipid degradation</keyword>
<evidence type="ECO:0000256" key="4">
    <source>
        <dbReference type="ARBA" id="ARBA00009463"/>
    </source>
</evidence>
<feature type="domain" description="3-hydroxyacyl-CoA dehydrogenase C-terminal" evidence="16">
    <location>
        <begin position="504"/>
        <end position="599"/>
    </location>
</feature>
<comment type="catalytic activity">
    <reaction evidence="13">
        <text>a (3S)-3-hydroxyacyl-CoA + NAD(+) = a 3-oxoacyl-CoA + NADH + H(+)</text>
        <dbReference type="Rhea" id="RHEA:22432"/>
        <dbReference type="ChEBI" id="CHEBI:15378"/>
        <dbReference type="ChEBI" id="CHEBI:57318"/>
        <dbReference type="ChEBI" id="CHEBI:57540"/>
        <dbReference type="ChEBI" id="CHEBI:57945"/>
        <dbReference type="ChEBI" id="CHEBI:90726"/>
        <dbReference type="EC" id="1.1.1.35"/>
    </reaction>
</comment>
<dbReference type="KEGG" id="kim:G3T16_01940"/>
<dbReference type="CDD" id="cd06558">
    <property type="entry name" value="crotonase-like"/>
    <property type="match status" value="1"/>
</dbReference>
<dbReference type="Pfam" id="PF02737">
    <property type="entry name" value="3HCDH_N"/>
    <property type="match status" value="1"/>
</dbReference>
<gene>
    <name evidence="18" type="ORF">G3T16_01940</name>
</gene>
<organism evidence="18 19">
    <name type="scientific">Kineobactrum salinum</name>
    <dbReference type="NCBI Taxonomy" id="2708301"/>
    <lineage>
        <taxon>Bacteria</taxon>
        <taxon>Pseudomonadati</taxon>
        <taxon>Pseudomonadota</taxon>
        <taxon>Gammaproteobacteria</taxon>
        <taxon>Cellvibrionales</taxon>
        <taxon>Halieaceae</taxon>
        <taxon>Kineobactrum</taxon>
    </lineage>
</organism>
<dbReference type="EMBL" id="CP048711">
    <property type="protein sequence ID" value="QIB64350.1"/>
    <property type="molecule type" value="Genomic_DNA"/>
</dbReference>
<dbReference type="SUPFAM" id="SSF52096">
    <property type="entry name" value="ClpP/crotonase"/>
    <property type="match status" value="1"/>
</dbReference>
<dbReference type="Gene3D" id="3.90.226.10">
    <property type="entry name" value="2-enoyl-CoA Hydratase, Chain A, domain 1"/>
    <property type="match status" value="1"/>
</dbReference>
<dbReference type="GO" id="GO:0016509">
    <property type="term" value="F:long-chain (3S)-3-hydroxyacyl-CoA dehydrogenase (NAD+) activity"/>
    <property type="evidence" value="ECO:0007669"/>
    <property type="project" value="TreeGrafter"/>
</dbReference>
<dbReference type="InterPro" id="IPR006108">
    <property type="entry name" value="3HC_DH_C"/>
</dbReference>
<dbReference type="PROSITE" id="PS00166">
    <property type="entry name" value="ENOYL_COA_HYDRATASE"/>
    <property type="match status" value="1"/>
</dbReference>
<evidence type="ECO:0000256" key="8">
    <source>
        <dbReference type="ARBA" id="ARBA00023002"/>
    </source>
</evidence>
<dbReference type="InterPro" id="IPR001753">
    <property type="entry name" value="Enoyl-CoA_hydra/iso"/>
</dbReference>
<dbReference type="PROSITE" id="PS00067">
    <property type="entry name" value="3HCDH"/>
    <property type="match status" value="1"/>
</dbReference>
<protein>
    <recommendedName>
        <fullName evidence="5">enoyl-CoA hydratase</fullName>
        <ecNumber evidence="5">4.2.1.17</ecNumber>
    </recommendedName>
</protein>
<keyword evidence="6" id="KW-0276">Fatty acid metabolism</keyword>
<evidence type="ECO:0000256" key="7">
    <source>
        <dbReference type="ARBA" id="ARBA00022963"/>
    </source>
</evidence>
<reference evidence="18 19" key="1">
    <citation type="submission" date="2020-02" db="EMBL/GenBank/DDBJ databases">
        <title>Genome sequencing for Kineobactrum sp. M2.</title>
        <authorList>
            <person name="Park S.-J."/>
        </authorList>
    </citation>
    <scope>NUCLEOTIDE SEQUENCE [LARGE SCALE GENOMIC DNA]</scope>
    <source>
        <strain evidence="18 19">M2</strain>
    </source>
</reference>
<dbReference type="Gene3D" id="3.40.50.720">
    <property type="entry name" value="NAD(P)-binding Rossmann-like Domain"/>
    <property type="match status" value="1"/>
</dbReference>
<dbReference type="RefSeq" id="WP_163493600.1">
    <property type="nucleotide sequence ID" value="NZ_CP048711.1"/>
</dbReference>
<feature type="domain" description="3-hydroxyacyl-CoA dehydrogenase NAD binding" evidence="17">
    <location>
        <begin position="327"/>
        <end position="500"/>
    </location>
</feature>
<dbReference type="Pfam" id="PF00378">
    <property type="entry name" value="ECH_1"/>
    <property type="match status" value="1"/>
</dbReference>
<dbReference type="InterPro" id="IPR029045">
    <property type="entry name" value="ClpP/crotonase-like_dom_sf"/>
</dbReference>
<dbReference type="InterPro" id="IPR008927">
    <property type="entry name" value="6-PGluconate_DH-like_C_sf"/>
</dbReference>
<proteinExistence type="inferred from homology"/>
<evidence type="ECO:0000256" key="2">
    <source>
        <dbReference type="ARBA" id="ARBA00007005"/>
    </source>
</evidence>
<dbReference type="InterPro" id="IPR006180">
    <property type="entry name" value="3-OHacyl-CoA_DH_CS"/>
</dbReference>
<keyword evidence="12" id="KW-0511">Multifunctional enzyme</keyword>
<evidence type="ECO:0000256" key="10">
    <source>
        <dbReference type="ARBA" id="ARBA00023098"/>
    </source>
</evidence>
<dbReference type="InterPro" id="IPR013328">
    <property type="entry name" value="6PGD_dom2"/>
</dbReference>